<keyword evidence="3" id="KW-1185">Reference proteome</keyword>
<evidence type="ECO:0000313" key="3">
    <source>
        <dbReference type="Proteomes" id="UP001353858"/>
    </source>
</evidence>
<organism evidence="2 3">
    <name type="scientific">Aquatica leii</name>
    <dbReference type="NCBI Taxonomy" id="1421715"/>
    <lineage>
        <taxon>Eukaryota</taxon>
        <taxon>Metazoa</taxon>
        <taxon>Ecdysozoa</taxon>
        <taxon>Arthropoda</taxon>
        <taxon>Hexapoda</taxon>
        <taxon>Insecta</taxon>
        <taxon>Pterygota</taxon>
        <taxon>Neoptera</taxon>
        <taxon>Endopterygota</taxon>
        <taxon>Coleoptera</taxon>
        <taxon>Polyphaga</taxon>
        <taxon>Elateriformia</taxon>
        <taxon>Elateroidea</taxon>
        <taxon>Lampyridae</taxon>
        <taxon>Luciolinae</taxon>
        <taxon>Aquatica</taxon>
    </lineage>
</organism>
<dbReference type="AlphaFoldDB" id="A0AAN7SAX7"/>
<dbReference type="Pfam" id="PF25273">
    <property type="entry name" value="DUF7869"/>
    <property type="match status" value="1"/>
</dbReference>
<sequence>MVRKLNISLYQPKKDSCDICLQYELKNLTEDVWISHRDSKERARAEKSNDKTASKNGVCHTITMELQAVKVCPAVNASSAYYKTKLCCTCYWFNKAEADLQASVFASCLIEYIKRHLTDSKPVIIYSDGCSYQNKNSVMANALLHLSSELKITIEQKYLVKGHTQMECDSVHALIERKIKNQSIYLPSDYFRLCQESRKTSPYETITLDHSFFKDFKKNVL</sequence>
<accession>A0AAN7SAX7</accession>
<dbReference type="PANTHER" id="PTHR10773:SF19">
    <property type="match status" value="1"/>
</dbReference>
<dbReference type="EMBL" id="JARPUR010000002">
    <property type="protein sequence ID" value="KAK4882616.1"/>
    <property type="molecule type" value="Genomic_DNA"/>
</dbReference>
<feature type="domain" description="DUF7869" evidence="1">
    <location>
        <begin position="101"/>
        <end position="203"/>
    </location>
</feature>
<name>A0AAN7SAX7_9COLE</name>
<reference evidence="3" key="1">
    <citation type="submission" date="2023-01" db="EMBL/GenBank/DDBJ databases">
        <title>Key to firefly adult light organ development and bioluminescence: homeobox transcription factors regulate luciferase expression and transportation to peroxisome.</title>
        <authorList>
            <person name="Fu X."/>
        </authorList>
    </citation>
    <scope>NUCLEOTIDE SEQUENCE [LARGE SCALE GENOMIC DNA]</scope>
</reference>
<proteinExistence type="predicted"/>
<evidence type="ECO:0000259" key="1">
    <source>
        <dbReference type="Pfam" id="PF25273"/>
    </source>
</evidence>
<dbReference type="InterPro" id="IPR057191">
    <property type="entry name" value="DUF7869"/>
</dbReference>
<protein>
    <recommendedName>
        <fullName evidence="1">DUF7869 domain-containing protein</fullName>
    </recommendedName>
</protein>
<gene>
    <name evidence="2" type="ORF">RN001_005935</name>
</gene>
<comment type="caution">
    <text evidence="2">The sequence shown here is derived from an EMBL/GenBank/DDBJ whole genome shotgun (WGS) entry which is preliminary data.</text>
</comment>
<dbReference type="Proteomes" id="UP001353858">
    <property type="component" value="Unassembled WGS sequence"/>
</dbReference>
<dbReference type="PANTHER" id="PTHR10773">
    <property type="entry name" value="DNA-DIRECTED RNA POLYMERASES I, II, AND III SUBUNIT RPABC2"/>
    <property type="match status" value="1"/>
</dbReference>
<evidence type="ECO:0000313" key="2">
    <source>
        <dbReference type="EMBL" id="KAK4882616.1"/>
    </source>
</evidence>